<comment type="caution">
    <text evidence="2">The sequence shown here is derived from an EMBL/GenBank/DDBJ whole genome shotgun (WGS) entry which is preliminary data.</text>
</comment>
<evidence type="ECO:0000313" key="3">
    <source>
        <dbReference type="Proteomes" id="UP001383192"/>
    </source>
</evidence>
<feature type="region of interest" description="Disordered" evidence="1">
    <location>
        <begin position="91"/>
        <end position="132"/>
    </location>
</feature>
<dbReference type="EMBL" id="JAYKXP010000070">
    <property type="protein sequence ID" value="KAK7031188.1"/>
    <property type="molecule type" value="Genomic_DNA"/>
</dbReference>
<dbReference type="AlphaFoldDB" id="A0AAW0BWC0"/>
<evidence type="ECO:0000256" key="1">
    <source>
        <dbReference type="SAM" id="MobiDB-lite"/>
    </source>
</evidence>
<feature type="region of interest" description="Disordered" evidence="1">
    <location>
        <begin position="154"/>
        <end position="193"/>
    </location>
</feature>
<gene>
    <name evidence="2" type="ORF">VNI00_013604</name>
</gene>
<reference evidence="2 3" key="1">
    <citation type="submission" date="2024-01" db="EMBL/GenBank/DDBJ databases">
        <title>A draft genome for a cacao thread blight-causing isolate of Paramarasmius palmivorus.</title>
        <authorList>
            <person name="Baruah I.K."/>
            <person name="Bukari Y."/>
            <person name="Amoako-Attah I."/>
            <person name="Meinhardt L.W."/>
            <person name="Bailey B.A."/>
            <person name="Cohen S.P."/>
        </authorList>
    </citation>
    <scope>NUCLEOTIDE SEQUENCE [LARGE SCALE GENOMIC DNA]</scope>
    <source>
        <strain evidence="2 3">GH-12</strain>
    </source>
</reference>
<accession>A0AAW0BWC0</accession>
<organism evidence="2 3">
    <name type="scientific">Paramarasmius palmivorus</name>
    <dbReference type="NCBI Taxonomy" id="297713"/>
    <lineage>
        <taxon>Eukaryota</taxon>
        <taxon>Fungi</taxon>
        <taxon>Dikarya</taxon>
        <taxon>Basidiomycota</taxon>
        <taxon>Agaricomycotina</taxon>
        <taxon>Agaricomycetes</taxon>
        <taxon>Agaricomycetidae</taxon>
        <taxon>Agaricales</taxon>
        <taxon>Marasmiineae</taxon>
        <taxon>Marasmiaceae</taxon>
        <taxon>Paramarasmius</taxon>
    </lineage>
</organism>
<evidence type="ECO:0000313" key="2">
    <source>
        <dbReference type="EMBL" id="KAK7031188.1"/>
    </source>
</evidence>
<proteinExistence type="predicted"/>
<feature type="compositionally biased region" description="Polar residues" evidence="1">
    <location>
        <begin position="91"/>
        <end position="101"/>
    </location>
</feature>
<name>A0AAW0BWC0_9AGAR</name>
<feature type="compositionally biased region" description="Polar residues" evidence="1">
    <location>
        <begin position="160"/>
        <end position="175"/>
    </location>
</feature>
<sequence length="213" mass="23276">MAEHWFPGDSLDANYYDEEFYSGNEGLTATPALYDGTQHHLPHPSLHPQHYKTFCSTRGSAYGPNHRDLGGGNSHWDGVSSVNTTATFEDTVTQPQRSEPTGSGPFDSPGSVSYRHSHISIPPTSHVGPPTMHIEQWSPMIDYTPAHQISVPIRPVCPETGSNGASPVTSTSPQWSDFADSPRDSSMLSPLTSKSSLPLASYMQVKEEDYQMV</sequence>
<protein>
    <submittedName>
        <fullName evidence="2">Uncharacterized protein</fullName>
    </submittedName>
</protein>
<keyword evidence="3" id="KW-1185">Reference proteome</keyword>
<dbReference type="Proteomes" id="UP001383192">
    <property type="component" value="Unassembled WGS sequence"/>
</dbReference>